<reference evidence="1" key="2">
    <citation type="submission" date="2019-01" db="UniProtKB">
        <authorList>
            <consortium name="EnsemblPlants"/>
        </authorList>
    </citation>
    <scope>IDENTIFICATION</scope>
    <source>
        <strain evidence="1">cv. Heinz 1706</strain>
    </source>
</reference>
<dbReference type="Gramene" id="Solyc05g051140.2.1">
    <property type="protein sequence ID" value="Solyc05g051140.2.1"/>
    <property type="gene ID" value="Solyc05g051140.2"/>
</dbReference>
<proteinExistence type="predicted"/>
<reference evidence="1" key="1">
    <citation type="journal article" date="2012" name="Nature">
        <title>The tomato genome sequence provides insights into fleshy fruit evolution.</title>
        <authorList>
            <consortium name="Tomato Genome Consortium"/>
        </authorList>
    </citation>
    <scope>NUCLEOTIDE SEQUENCE [LARGE SCALE GENOMIC DNA]</scope>
    <source>
        <strain evidence="1">cv. Heinz 1706</strain>
    </source>
</reference>
<dbReference type="AlphaFoldDB" id="A0A3Q7GIL9"/>
<dbReference type="Proteomes" id="UP000004994">
    <property type="component" value="Chromosome 5"/>
</dbReference>
<accession>A0A3Q7GIL9</accession>
<dbReference type="InParanoid" id="A0A3Q7GIL9"/>
<evidence type="ECO:0000313" key="1">
    <source>
        <dbReference type="EnsemblPlants" id="Solyc05g051140.2.1"/>
    </source>
</evidence>
<keyword evidence="2" id="KW-1185">Reference proteome</keyword>
<evidence type="ECO:0000313" key="2">
    <source>
        <dbReference type="Proteomes" id="UP000004994"/>
    </source>
</evidence>
<sequence length="68" mass="7918">MVFSVMSTKNDQHWFLHLVQKVDSEVVRSKIREEEIFQMRLFINFVLALTIKNMILAAPSKDIVIVIG</sequence>
<organism evidence="1">
    <name type="scientific">Solanum lycopersicum</name>
    <name type="common">Tomato</name>
    <name type="synonym">Lycopersicon esculentum</name>
    <dbReference type="NCBI Taxonomy" id="4081"/>
    <lineage>
        <taxon>Eukaryota</taxon>
        <taxon>Viridiplantae</taxon>
        <taxon>Streptophyta</taxon>
        <taxon>Embryophyta</taxon>
        <taxon>Tracheophyta</taxon>
        <taxon>Spermatophyta</taxon>
        <taxon>Magnoliopsida</taxon>
        <taxon>eudicotyledons</taxon>
        <taxon>Gunneridae</taxon>
        <taxon>Pentapetalae</taxon>
        <taxon>asterids</taxon>
        <taxon>lamiids</taxon>
        <taxon>Solanales</taxon>
        <taxon>Solanaceae</taxon>
        <taxon>Solanoideae</taxon>
        <taxon>Solaneae</taxon>
        <taxon>Solanum</taxon>
        <taxon>Solanum subgen. Lycopersicon</taxon>
    </lineage>
</organism>
<dbReference type="EnsemblPlants" id="Solyc05g051140.2.1">
    <property type="protein sequence ID" value="Solyc05g051140.2.1"/>
    <property type="gene ID" value="Solyc05g051140.2"/>
</dbReference>
<protein>
    <submittedName>
        <fullName evidence="1">Uncharacterized protein</fullName>
    </submittedName>
</protein>
<name>A0A3Q7GIL9_SOLLC</name>